<dbReference type="Proteomes" id="UP000186997">
    <property type="component" value="Unassembled WGS sequence"/>
</dbReference>
<dbReference type="AlphaFoldDB" id="A0A1R3X8N6"/>
<proteinExistence type="predicted"/>
<evidence type="ECO:0000313" key="1">
    <source>
        <dbReference type="EMBL" id="SIT87446.1"/>
    </source>
</evidence>
<keyword evidence="2" id="KW-1185">Reference proteome</keyword>
<gene>
    <name evidence="1" type="ORF">SAMN05421665_2405</name>
</gene>
<protein>
    <submittedName>
        <fullName evidence="1">Uncharacterized protein</fullName>
    </submittedName>
</protein>
<accession>A0A1R3X8N6</accession>
<sequence>MHPPFYVVDHKIGPDVYHHTDHKPVIRRTAPARLALTATASGWPPVPMATGAFSDNGALYLPSGAMLAPHPALQIVPPPQRTLRDFIGRLLIRTGQRMIMENRA</sequence>
<name>A0A1R3X8N6_9RHOB</name>
<dbReference type="RefSeq" id="WP_055294941.1">
    <property type="nucleotide sequence ID" value="NZ_FTPR01000002.1"/>
</dbReference>
<dbReference type="EMBL" id="FTPR01000002">
    <property type="protein sequence ID" value="SIT87446.1"/>
    <property type="molecule type" value="Genomic_DNA"/>
</dbReference>
<dbReference type="OrthoDB" id="7874146at2"/>
<organism evidence="1 2">
    <name type="scientific">Yoonia rosea</name>
    <dbReference type="NCBI Taxonomy" id="287098"/>
    <lineage>
        <taxon>Bacteria</taxon>
        <taxon>Pseudomonadati</taxon>
        <taxon>Pseudomonadota</taxon>
        <taxon>Alphaproteobacteria</taxon>
        <taxon>Rhodobacterales</taxon>
        <taxon>Paracoccaceae</taxon>
        <taxon>Yoonia</taxon>
    </lineage>
</organism>
<evidence type="ECO:0000313" key="2">
    <source>
        <dbReference type="Proteomes" id="UP000186997"/>
    </source>
</evidence>
<reference evidence="2" key="1">
    <citation type="submission" date="2017-01" db="EMBL/GenBank/DDBJ databases">
        <authorList>
            <person name="Varghese N."/>
            <person name="Submissions S."/>
        </authorList>
    </citation>
    <scope>NUCLEOTIDE SEQUENCE [LARGE SCALE GENOMIC DNA]</scope>
    <source>
        <strain evidence="2">DSM 29591</strain>
    </source>
</reference>